<organism evidence="2 3">
    <name type="scientific">Saccharospirillum salsuginis</name>
    <dbReference type="NCBI Taxonomy" id="418750"/>
    <lineage>
        <taxon>Bacteria</taxon>
        <taxon>Pseudomonadati</taxon>
        <taxon>Pseudomonadota</taxon>
        <taxon>Gammaproteobacteria</taxon>
        <taxon>Oceanospirillales</taxon>
        <taxon>Saccharospirillaceae</taxon>
        <taxon>Saccharospirillum</taxon>
    </lineage>
</organism>
<dbReference type="Pfam" id="PF11333">
    <property type="entry name" value="DUF3135"/>
    <property type="match status" value="1"/>
</dbReference>
<reference evidence="2" key="1">
    <citation type="journal article" date="2014" name="Int. J. Syst. Evol. Microbiol.">
        <title>Complete genome sequence of Corynebacterium casei LMG S-19264T (=DSM 44701T), isolated from a smear-ripened cheese.</title>
        <authorList>
            <consortium name="US DOE Joint Genome Institute (JGI-PGF)"/>
            <person name="Walter F."/>
            <person name="Albersmeier A."/>
            <person name="Kalinowski J."/>
            <person name="Ruckert C."/>
        </authorList>
    </citation>
    <scope>NUCLEOTIDE SEQUENCE</scope>
    <source>
        <strain evidence="2">KCTC 22169</strain>
    </source>
</reference>
<dbReference type="EMBL" id="BMXR01000007">
    <property type="protein sequence ID" value="GGX59948.1"/>
    <property type="molecule type" value="Genomic_DNA"/>
</dbReference>
<proteinExistence type="predicted"/>
<evidence type="ECO:0008006" key="4">
    <source>
        <dbReference type="Google" id="ProtNLM"/>
    </source>
</evidence>
<comment type="caution">
    <text evidence="2">The sequence shown here is derived from an EMBL/GenBank/DDBJ whole genome shotgun (WGS) entry which is preliminary data.</text>
</comment>
<name>A0A918NDV5_9GAMM</name>
<feature type="region of interest" description="Disordered" evidence="1">
    <location>
        <begin position="91"/>
        <end position="119"/>
    </location>
</feature>
<dbReference type="AlphaFoldDB" id="A0A918NDV5"/>
<evidence type="ECO:0000313" key="2">
    <source>
        <dbReference type="EMBL" id="GGX59948.1"/>
    </source>
</evidence>
<sequence>MSELKKELPSFEQLMELATSDPDGLEDLRHTLIEDFIEHAPASQQRRLKGLQFIIDMERRRAKNPVQSCIRMSQLMYDRVNTLRDTLNDFGSLTPDDDRPKAPVIPLFGNTREDEPDQS</sequence>
<evidence type="ECO:0000256" key="1">
    <source>
        <dbReference type="SAM" id="MobiDB-lite"/>
    </source>
</evidence>
<dbReference type="Proteomes" id="UP000626148">
    <property type="component" value="Unassembled WGS sequence"/>
</dbReference>
<reference evidence="2" key="2">
    <citation type="submission" date="2020-09" db="EMBL/GenBank/DDBJ databases">
        <authorList>
            <person name="Sun Q."/>
            <person name="Kim S."/>
        </authorList>
    </citation>
    <scope>NUCLEOTIDE SEQUENCE</scope>
    <source>
        <strain evidence="2">KCTC 22169</strain>
    </source>
</reference>
<keyword evidence="3" id="KW-1185">Reference proteome</keyword>
<gene>
    <name evidence="2" type="ORF">GCM10007392_29920</name>
</gene>
<protein>
    <recommendedName>
        <fullName evidence="4">DUF3135 domain-containing protein</fullName>
    </recommendedName>
</protein>
<evidence type="ECO:0000313" key="3">
    <source>
        <dbReference type="Proteomes" id="UP000626148"/>
    </source>
</evidence>
<dbReference type="InterPro" id="IPR021482">
    <property type="entry name" value="DUF3135"/>
</dbReference>
<dbReference type="RefSeq" id="WP_189610093.1">
    <property type="nucleotide sequence ID" value="NZ_BMXR01000007.1"/>
</dbReference>
<accession>A0A918NDV5</accession>